<dbReference type="Proteomes" id="UP000238413">
    <property type="component" value="Chromosome"/>
</dbReference>
<dbReference type="InterPro" id="IPR001584">
    <property type="entry name" value="Integrase_cat-core"/>
</dbReference>
<evidence type="ECO:0000313" key="3">
    <source>
        <dbReference type="EMBL" id="AVH54581.1"/>
    </source>
</evidence>
<dbReference type="Gene3D" id="1.10.10.10">
    <property type="entry name" value="Winged helix-like DNA-binding domain superfamily/Winged helix DNA-binding domain"/>
    <property type="match status" value="1"/>
</dbReference>
<dbReference type="Gene3D" id="3.30.420.10">
    <property type="entry name" value="Ribonuclease H-like superfamily/Ribonuclease H"/>
    <property type="match status" value="1"/>
</dbReference>
<organism evidence="3 4">
    <name type="scientific">Streptomyces dengpaensis</name>
    <dbReference type="NCBI Taxonomy" id="2049881"/>
    <lineage>
        <taxon>Bacteria</taxon>
        <taxon>Bacillati</taxon>
        <taxon>Actinomycetota</taxon>
        <taxon>Actinomycetes</taxon>
        <taxon>Kitasatosporales</taxon>
        <taxon>Streptomycetaceae</taxon>
        <taxon>Streptomyces</taxon>
    </lineage>
</organism>
<dbReference type="InterPro" id="IPR009057">
    <property type="entry name" value="Homeodomain-like_sf"/>
</dbReference>
<dbReference type="RefSeq" id="WP_099506361.1">
    <property type="nucleotide sequence ID" value="NZ_CP026652.1"/>
</dbReference>
<dbReference type="InterPro" id="IPR012337">
    <property type="entry name" value="RNaseH-like_sf"/>
</dbReference>
<dbReference type="NCBIfam" id="NF033577">
    <property type="entry name" value="transpos_IS481"/>
    <property type="match status" value="1"/>
</dbReference>
<dbReference type="SUPFAM" id="SSF53098">
    <property type="entry name" value="Ribonuclease H-like"/>
    <property type="match status" value="1"/>
</dbReference>
<gene>
    <name evidence="3" type="ORF">C4B68_00580</name>
</gene>
<feature type="region of interest" description="Disordered" evidence="1">
    <location>
        <begin position="306"/>
        <end position="332"/>
    </location>
</feature>
<dbReference type="InterPro" id="IPR047656">
    <property type="entry name" value="IS481-like_transpos"/>
</dbReference>
<dbReference type="InterPro" id="IPR036397">
    <property type="entry name" value="RNaseH_sf"/>
</dbReference>
<accession>A0ABM6SJU9</accession>
<dbReference type="PROSITE" id="PS50994">
    <property type="entry name" value="INTEGRASE"/>
    <property type="match status" value="1"/>
</dbReference>
<feature type="domain" description="Integrase catalytic" evidence="2">
    <location>
        <begin position="139"/>
        <end position="311"/>
    </location>
</feature>
<dbReference type="SUPFAM" id="SSF46689">
    <property type="entry name" value="Homeodomain-like"/>
    <property type="match status" value="1"/>
</dbReference>
<evidence type="ECO:0000313" key="4">
    <source>
        <dbReference type="Proteomes" id="UP000238413"/>
    </source>
</evidence>
<evidence type="ECO:0000256" key="1">
    <source>
        <dbReference type="SAM" id="MobiDB-lite"/>
    </source>
</evidence>
<dbReference type="PANTHER" id="PTHR35004:SF7">
    <property type="entry name" value="INTEGRASE PROTEIN"/>
    <property type="match status" value="1"/>
</dbReference>
<protein>
    <submittedName>
        <fullName evidence="3">Transposase</fullName>
    </submittedName>
</protein>
<sequence length="592" mass="66016">MPKDARDQRHRDWLVEQRYRAVLEVLNGSPVTEVATRYGVSRQSIYTWKARHAAGGYEALRETSRRPHSSPTRLPPEVEARVCEMRRAHPRWGARRIAHELAREETATVSRATVHRVLSRNGLIRPQEQRHPRKYKRWQREAPMHLWQLDLVGGIFLADGRECKMLTGIDDHSRYVVVAEVLAVPSGRAVVDAFVRAMRIYGVPAEVLTDNGKQFTGRFTRTGPAEVLFERVCRENGVNAKLTKPYSPTTTGKIERWHQTLRRELLDSVGPFADLPTAQEAITQWVRAYNSQRPHQALNMATPASLFRPASQPDPAQTVPAPRRPGTQQAASALSGPLLLAPSAGAVEFDTVVAASGHVNLLRDRRVRVGTRHAGTRAHVWVDEHTVHIFLGGELTKTTVSHLDAEDLHVLTLRGARPAGPPPATAAAQSLTSMPDYTVVEVDRSLDHEGKASLGGNKVKIGPELAKQKVTLRLDGHLLHVVHNGLLAKTLPSPLPADQRHKLHGARLAQTELPPAAPEPIKVERKVPRDGVVMVTRQRLRVGRTYAGKIVTIYVEDTHFRVTLDGTELALHPRKEQRPVTRWKAKIHAPKL</sequence>
<keyword evidence="4" id="KW-1185">Reference proteome</keyword>
<dbReference type="Pfam" id="PF13565">
    <property type="entry name" value="HTH_32"/>
    <property type="match status" value="1"/>
</dbReference>
<dbReference type="InterPro" id="IPR036388">
    <property type="entry name" value="WH-like_DNA-bd_sf"/>
</dbReference>
<dbReference type="Pfam" id="PF13683">
    <property type="entry name" value="rve_3"/>
    <property type="match status" value="1"/>
</dbReference>
<evidence type="ECO:0000259" key="2">
    <source>
        <dbReference type="PROSITE" id="PS50994"/>
    </source>
</evidence>
<proteinExistence type="predicted"/>
<dbReference type="EMBL" id="CP026652">
    <property type="protein sequence ID" value="AVH54581.1"/>
    <property type="molecule type" value="Genomic_DNA"/>
</dbReference>
<reference evidence="3 4" key="1">
    <citation type="submission" date="2018-02" db="EMBL/GenBank/DDBJ databases">
        <title>Complete genome sequence of Streptomyces dengpaensis, the producer of angucyclines.</title>
        <authorList>
            <person name="Yumei L."/>
        </authorList>
    </citation>
    <scope>NUCLEOTIDE SEQUENCE [LARGE SCALE GENOMIC DNA]</scope>
    <source>
        <strain evidence="3 4">XZHG99</strain>
    </source>
</reference>
<name>A0ABM6SJU9_9ACTN</name>
<dbReference type="PANTHER" id="PTHR35004">
    <property type="entry name" value="TRANSPOSASE RV3428C-RELATED"/>
    <property type="match status" value="1"/>
</dbReference>